<proteinExistence type="predicted"/>
<dbReference type="AlphaFoldDB" id="A0A0J9S4K6"/>
<feature type="compositionally biased region" description="Basic and acidic residues" evidence="1">
    <location>
        <begin position="288"/>
        <end position="328"/>
    </location>
</feature>
<feature type="compositionally biased region" description="Basic and acidic residues" evidence="1">
    <location>
        <begin position="234"/>
        <end position="251"/>
    </location>
</feature>
<dbReference type="EMBL" id="KQ234376">
    <property type="protein sequence ID" value="KMZ77800.1"/>
    <property type="molecule type" value="Genomic_DNA"/>
</dbReference>
<feature type="chain" id="PRO_5005321932" description="Protein AMR3" evidence="2">
    <location>
        <begin position="26"/>
        <end position="439"/>
    </location>
</feature>
<feature type="signal peptide" evidence="2">
    <location>
        <begin position="1"/>
        <end position="25"/>
    </location>
</feature>
<evidence type="ECO:0000313" key="3">
    <source>
        <dbReference type="EMBL" id="KMZ77800.1"/>
    </source>
</evidence>
<keyword evidence="2" id="KW-0732">Signal</keyword>
<evidence type="ECO:0008006" key="5">
    <source>
        <dbReference type="Google" id="ProtNLM"/>
    </source>
</evidence>
<evidence type="ECO:0000313" key="4">
    <source>
        <dbReference type="Proteomes" id="UP000053562"/>
    </source>
</evidence>
<dbReference type="OrthoDB" id="383193at2759"/>
<sequence length="439" mass="51908">MRFPLITFNIVLTILTQLMKNLGIAFLPTCGANKVAEKAFHQRGSKRRFHFLTTQSRFKEGSKLFMTKKFKYKYKNSLERRIRKGRIRNEINQKLKKKHSAYIMITEKLSKLDPEQKYFKYDKNILKEYENIKNIYKNRKLGRKFNQFDYWYSSKKKEAKYNYSRHVNFTITENKFNFKNVFSYFHILEVVHEKFKNNAFYINGLQSFINKYYDPVTQKRIKYYDKIREQLEMRKKNGGKKSEAADQKEGASVDDGASGELKQSCAPPSSDSSEEGVKDGQPFQEGTLKSEDKTECTKVQAEKDTSTLKKDTSTSKRDDFTPKKDTSTPKKEFFEMIQKNLSEFEYSNEVSEDSSFKLFGSPTSCLLKKNGPIAYDIKNPFMKSKMSSKRRRFKERKLFDIINFKCKNKRERLMQTAVRKLAKRKMKDEKYILDPMEPA</sequence>
<feature type="region of interest" description="Disordered" evidence="1">
    <location>
        <begin position="234"/>
        <end position="328"/>
    </location>
</feature>
<dbReference type="Proteomes" id="UP000053562">
    <property type="component" value="Unassembled WGS sequence"/>
</dbReference>
<organism evidence="3 4">
    <name type="scientific">Plasmodium vivax India VII</name>
    <dbReference type="NCBI Taxonomy" id="1077284"/>
    <lineage>
        <taxon>Eukaryota</taxon>
        <taxon>Sar</taxon>
        <taxon>Alveolata</taxon>
        <taxon>Apicomplexa</taxon>
        <taxon>Aconoidasida</taxon>
        <taxon>Haemosporida</taxon>
        <taxon>Plasmodiidae</taxon>
        <taxon>Plasmodium</taxon>
        <taxon>Plasmodium (Plasmodium)</taxon>
    </lineage>
</organism>
<evidence type="ECO:0000256" key="2">
    <source>
        <dbReference type="SAM" id="SignalP"/>
    </source>
</evidence>
<accession>A0A0J9S4K6</accession>
<evidence type="ECO:0000256" key="1">
    <source>
        <dbReference type="SAM" id="MobiDB-lite"/>
    </source>
</evidence>
<protein>
    <recommendedName>
        <fullName evidence="5">Protein AMR3</fullName>
    </recommendedName>
</protein>
<name>A0A0J9S4K6_PLAVI</name>
<reference evidence="3 4" key="1">
    <citation type="submission" date="2011-08" db="EMBL/GenBank/DDBJ databases">
        <title>The Genome Sequence of Plasmodium vivax India VII.</title>
        <authorList>
            <consortium name="The Broad Institute Genome Sequencing Platform"/>
            <consortium name="The Broad Institute Genome Sequencing Center for Infectious Disease"/>
            <person name="Neafsey D."/>
            <person name="Carlton J."/>
            <person name="Barnwell J."/>
            <person name="Collins W."/>
            <person name="Escalante A."/>
            <person name="Mullikin J."/>
            <person name="Saul A."/>
            <person name="Guigo R."/>
            <person name="Camara F."/>
            <person name="Young S.K."/>
            <person name="Zeng Q."/>
            <person name="Gargeya S."/>
            <person name="Fitzgerald M."/>
            <person name="Haas B."/>
            <person name="Abouelleil A."/>
            <person name="Alvarado L."/>
            <person name="Arachchi H.M."/>
            <person name="Berlin A."/>
            <person name="Brown A."/>
            <person name="Chapman S.B."/>
            <person name="Chen Z."/>
            <person name="Dunbar C."/>
            <person name="Freedman E."/>
            <person name="Gearin G."/>
            <person name="Gellesch M."/>
            <person name="Goldberg J."/>
            <person name="Griggs A."/>
            <person name="Gujja S."/>
            <person name="Heiman D."/>
            <person name="Howarth C."/>
            <person name="Larson L."/>
            <person name="Lui A."/>
            <person name="MacDonald P.J.P."/>
            <person name="Montmayeur A."/>
            <person name="Murphy C."/>
            <person name="Neiman D."/>
            <person name="Pearson M."/>
            <person name="Priest M."/>
            <person name="Roberts A."/>
            <person name="Saif S."/>
            <person name="Shea T."/>
            <person name="Shenoy N."/>
            <person name="Sisk P."/>
            <person name="Stolte C."/>
            <person name="Sykes S."/>
            <person name="Wortman J."/>
            <person name="Nusbaum C."/>
            <person name="Birren B."/>
        </authorList>
    </citation>
    <scope>NUCLEOTIDE SEQUENCE [LARGE SCALE GENOMIC DNA]</scope>
    <source>
        <strain evidence="3 4">India VII</strain>
    </source>
</reference>
<gene>
    <name evidence="3" type="ORF">PVIIG_00488</name>
</gene>